<dbReference type="Pfam" id="PF14393">
    <property type="entry name" value="DUF4422"/>
    <property type="match status" value="1"/>
</dbReference>
<sequence>MLDCKIYIAFHREGKMIPNEGIYTGLHVGKSNSKLNLSMIDDASGDSISEKNEVYSELTGWYWIWKNQKHDYVGTAHYRRYFMSSPISFLRTQQNVLLYFIGLKKKRHGLLYVNDPKKWQQNILEANDIEHIMKEYDVILPVKKKFKYSVYEQYSKRHNRTDIELVRSIIQEKSPSYTEAFDSVFSSSEMYSFNMFIMPWPLFDKYMEWLFAILFDLEKKATIDLSDKYQKRLCAFMAERLQTVWMEKNKLKIKEFPVLYFKKLKTEHF</sequence>
<evidence type="ECO:0000313" key="3">
    <source>
        <dbReference type="Proteomes" id="UP001145087"/>
    </source>
</evidence>
<feature type="domain" description="DUF4422" evidence="1">
    <location>
        <begin position="5"/>
        <end position="250"/>
    </location>
</feature>
<evidence type="ECO:0000259" key="1">
    <source>
        <dbReference type="Pfam" id="PF14393"/>
    </source>
</evidence>
<evidence type="ECO:0000313" key="2">
    <source>
        <dbReference type="EMBL" id="MCY1722117.1"/>
    </source>
</evidence>
<dbReference type="RefSeq" id="WP_343334446.1">
    <property type="nucleotide sequence ID" value="NZ_JAPOHD010000031.1"/>
</dbReference>
<protein>
    <submittedName>
        <fullName evidence="2">DUF4422 domain-containing protein</fullName>
    </submittedName>
</protein>
<dbReference type="AlphaFoldDB" id="A0A9X3F9F0"/>
<accession>A0A9X3F9F0</accession>
<dbReference type="Proteomes" id="UP001145087">
    <property type="component" value="Unassembled WGS sequence"/>
</dbReference>
<dbReference type="InterPro" id="IPR025536">
    <property type="entry name" value="DUF4422"/>
</dbReference>
<name>A0A9X3F9F0_9BACT</name>
<gene>
    <name evidence="2" type="ORF">OU798_17320</name>
</gene>
<keyword evidence="3" id="KW-1185">Reference proteome</keyword>
<comment type="caution">
    <text evidence="2">The sequence shown here is derived from an EMBL/GenBank/DDBJ whole genome shotgun (WGS) entry which is preliminary data.</text>
</comment>
<proteinExistence type="predicted"/>
<dbReference type="EMBL" id="JAPOHD010000031">
    <property type="protein sequence ID" value="MCY1722117.1"/>
    <property type="molecule type" value="Genomic_DNA"/>
</dbReference>
<reference evidence="2" key="1">
    <citation type="submission" date="2022-11" db="EMBL/GenBank/DDBJ databases">
        <title>Marilongibacter aestuarii gen. nov., sp. nov., isolated from tidal flat sediment.</title>
        <authorList>
            <person name="Jiayan W."/>
        </authorList>
    </citation>
    <scope>NUCLEOTIDE SEQUENCE</scope>
    <source>
        <strain evidence="2">Z1-6</strain>
    </source>
</reference>
<organism evidence="2 3">
    <name type="scientific">Draconibacterium aestuarii</name>
    <dbReference type="NCBI Taxonomy" id="2998507"/>
    <lineage>
        <taxon>Bacteria</taxon>
        <taxon>Pseudomonadati</taxon>
        <taxon>Bacteroidota</taxon>
        <taxon>Bacteroidia</taxon>
        <taxon>Marinilabiliales</taxon>
        <taxon>Prolixibacteraceae</taxon>
        <taxon>Draconibacterium</taxon>
    </lineage>
</organism>